<feature type="region of interest" description="Disordered" evidence="1">
    <location>
        <begin position="125"/>
        <end position="201"/>
    </location>
</feature>
<keyword evidence="3" id="KW-1185">Reference proteome</keyword>
<dbReference type="InParanoid" id="A0A165QHG4"/>
<name>A0A165QHG4_EXIGL</name>
<dbReference type="Proteomes" id="UP000077266">
    <property type="component" value="Unassembled WGS sequence"/>
</dbReference>
<sequence>MSTNMATMAFIRGRIDTLIDRLATLLLSTSNQTLAGYKSTLDGISHALATVYDDTLTPAFAREIRDQLAQMRLGLPAVHAAAVADRRTHPAFQADWFAYSRQMDEYLGFIVNRVPELSSGPLDAPRAFPVTDDRAPSFEYDHRQRRARSKSHAAPSATAAARAYHPSSGGRPAGHVSVPAHTHRSSHSISPQSREVPPFIPPPPQHAEQMHYNYARRPQYPPQRFAQPLYDQPHRSQTPYPAASIPPHLAHVYAQSPAMAAARFS</sequence>
<evidence type="ECO:0000313" key="2">
    <source>
        <dbReference type="EMBL" id="KZW03623.1"/>
    </source>
</evidence>
<evidence type="ECO:0000313" key="3">
    <source>
        <dbReference type="Proteomes" id="UP000077266"/>
    </source>
</evidence>
<dbReference type="EMBL" id="KV425883">
    <property type="protein sequence ID" value="KZW03623.1"/>
    <property type="molecule type" value="Genomic_DNA"/>
</dbReference>
<feature type="compositionally biased region" description="Low complexity" evidence="1">
    <location>
        <begin position="152"/>
        <end position="168"/>
    </location>
</feature>
<gene>
    <name evidence="2" type="ORF">EXIGLDRAFT_154074</name>
</gene>
<protein>
    <submittedName>
        <fullName evidence="2">Uncharacterized protein</fullName>
    </submittedName>
</protein>
<proteinExistence type="predicted"/>
<accession>A0A165QHG4</accession>
<reference evidence="2 3" key="1">
    <citation type="journal article" date="2016" name="Mol. Biol. Evol.">
        <title>Comparative Genomics of Early-Diverging Mushroom-Forming Fungi Provides Insights into the Origins of Lignocellulose Decay Capabilities.</title>
        <authorList>
            <person name="Nagy L.G."/>
            <person name="Riley R."/>
            <person name="Tritt A."/>
            <person name="Adam C."/>
            <person name="Daum C."/>
            <person name="Floudas D."/>
            <person name="Sun H."/>
            <person name="Yadav J.S."/>
            <person name="Pangilinan J."/>
            <person name="Larsson K.H."/>
            <person name="Matsuura K."/>
            <person name="Barry K."/>
            <person name="Labutti K."/>
            <person name="Kuo R."/>
            <person name="Ohm R.A."/>
            <person name="Bhattacharya S.S."/>
            <person name="Shirouzu T."/>
            <person name="Yoshinaga Y."/>
            <person name="Martin F.M."/>
            <person name="Grigoriev I.V."/>
            <person name="Hibbett D.S."/>
        </authorList>
    </citation>
    <scope>NUCLEOTIDE SEQUENCE [LARGE SCALE GENOMIC DNA]</scope>
    <source>
        <strain evidence="2 3">HHB12029</strain>
    </source>
</reference>
<dbReference type="OrthoDB" id="10642063at2759"/>
<evidence type="ECO:0000256" key="1">
    <source>
        <dbReference type="SAM" id="MobiDB-lite"/>
    </source>
</evidence>
<organism evidence="2 3">
    <name type="scientific">Exidia glandulosa HHB12029</name>
    <dbReference type="NCBI Taxonomy" id="1314781"/>
    <lineage>
        <taxon>Eukaryota</taxon>
        <taxon>Fungi</taxon>
        <taxon>Dikarya</taxon>
        <taxon>Basidiomycota</taxon>
        <taxon>Agaricomycotina</taxon>
        <taxon>Agaricomycetes</taxon>
        <taxon>Auriculariales</taxon>
        <taxon>Exidiaceae</taxon>
        <taxon>Exidia</taxon>
    </lineage>
</organism>
<dbReference type="AlphaFoldDB" id="A0A165QHG4"/>
<feature type="compositionally biased region" description="Basic and acidic residues" evidence="1">
    <location>
        <begin position="131"/>
        <end position="142"/>
    </location>
</feature>